<dbReference type="RefSeq" id="WP_122976839.1">
    <property type="nucleotide sequence ID" value="NZ_BOMX01000146.1"/>
</dbReference>
<comment type="caution">
    <text evidence="2">The sequence shown here is derived from an EMBL/GenBank/DDBJ whole genome shotgun (WGS) entry which is preliminary data.</text>
</comment>
<feature type="region of interest" description="Disordered" evidence="1">
    <location>
        <begin position="220"/>
        <end position="239"/>
    </location>
</feature>
<keyword evidence="3" id="KW-1185">Reference proteome</keyword>
<protein>
    <submittedName>
        <fullName evidence="2">Uncharacterized protein</fullName>
    </submittedName>
</protein>
<gene>
    <name evidence="2" type="ORF">FHX34_102138</name>
</gene>
<sequence length="239" mass="25795">MLTAPIAAARERIAIAATADSILLALAAGQDQVRAENLTDDNAPAVWSALAARLKGYRGGAYARRADAGLLDLHARLERLLAGVRAAGERGDLGDAIDRYRQIRNAQHALTVAAAGRQGEVELSEVPMRIYVGQLLRIAGTIANIDEVWPDWRNQLRGGRYVMPPWETTGNQPFDIAATATNLRWLASDTVRAWVPTLAQAVRAVAEQTNAEEARHVGATGVHVGASEPRPVHHRISDL</sequence>
<proteinExistence type="predicted"/>
<evidence type="ECO:0000313" key="2">
    <source>
        <dbReference type="EMBL" id="TWG23589.1"/>
    </source>
</evidence>
<dbReference type="AlphaFoldDB" id="A0A561WI84"/>
<name>A0A561WI84_ACTTI</name>
<evidence type="ECO:0000313" key="3">
    <source>
        <dbReference type="Proteomes" id="UP000320239"/>
    </source>
</evidence>
<reference evidence="2 3" key="1">
    <citation type="submission" date="2019-06" db="EMBL/GenBank/DDBJ databases">
        <title>Sequencing the genomes of 1000 actinobacteria strains.</title>
        <authorList>
            <person name="Klenk H.-P."/>
        </authorList>
    </citation>
    <scope>NUCLEOTIDE SEQUENCE [LARGE SCALE GENOMIC DNA]</scope>
    <source>
        <strain evidence="2 3">DSM 43866</strain>
    </source>
</reference>
<organism evidence="2 3">
    <name type="scientific">Actinoplanes teichomyceticus</name>
    <dbReference type="NCBI Taxonomy" id="1867"/>
    <lineage>
        <taxon>Bacteria</taxon>
        <taxon>Bacillati</taxon>
        <taxon>Actinomycetota</taxon>
        <taxon>Actinomycetes</taxon>
        <taxon>Micromonosporales</taxon>
        <taxon>Micromonosporaceae</taxon>
        <taxon>Actinoplanes</taxon>
    </lineage>
</organism>
<dbReference type="EMBL" id="VIWY01000002">
    <property type="protein sequence ID" value="TWG23589.1"/>
    <property type="molecule type" value="Genomic_DNA"/>
</dbReference>
<accession>A0A561WI84</accession>
<evidence type="ECO:0000256" key="1">
    <source>
        <dbReference type="SAM" id="MobiDB-lite"/>
    </source>
</evidence>
<dbReference type="Proteomes" id="UP000320239">
    <property type="component" value="Unassembled WGS sequence"/>
</dbReference>